<evidence type="ECO:0000256" key="8">
    <source>
        <dbReference type="PIRSR" id="PIRSR602326-1"/>
    </source>
</evidence>
<name>A0A378L080_9GAMM</name>
<reference evidence="11 13" key="1">
    <citation type="submission" date="2015-11" db="EMBL/GenBank/DDBJ databases">
        <title>Genomic analysis of 38 Legionella species identifies large and diverse effector repertoires.</title>
        <authorList>
            <person name="Burstein D."/>
            <person name="Amaro F."/>
            <person name="Zusman T."/>
            <person name="Lifshitz Z."/>
            <person name="Cohen O."/>
            <person name="Gilbert J.A."/>
            <person name="Pupko T."/>
            <person name="Shuman H.A."/>
            <person name="Segal G."/>
        </authorList>
    </citation>
    <scope>NUCLEOTIDE SEQUENCE [LARGE SCALE GENOMIC DNA]</scope>
    <source>
        <strain evidence="11 13">ATCC 49507</strain>
    </source>
</reference>
<dbReference type="GO" id="GO:0009055">
    <property type="term" value="F:electron transfer activity"/>
    <property type="evidence" value="ECO:0007669"/>
    <property type="project" value="InterPro"/>
</dbReference>
<keyword evidence="13" id="KW-1185">Reference proteome</keyword>
<dbReference type="GO" id="GO:0020037">
    <property type="term" value="F:heme binding"/>
    <property type="evidence" value="ECO:0007669"/>
    <property type="project" value="InterPro"/>
</dbReference>
<feature type="binding site" description="covalent" evidence="8">
    <location>
        <position position="56"/>
    </location>
    <ligand>
        <name>heme c</name>
        <dbReference type="ChEBI" id="CHEBI:61717"/>
    </ligand>
</feature>
<evidence type="ECO:0000313" key="12">
    <source>
        <dbReference type="EMBL" id="STY19197.1"/>
    </source>
</evidence>
<proteinExistence type="predicted"/>
<dbReference type="Pfam" id="PF02167">
    <property type="entry name" value="Cytochrom_C1"/>
    <property type="match status" value="1"/>
</dbReference>
<evidence type="ECO:0000256" key="3">
    <source>
        <dbReference type="ARBA" id="ARBA00022692"/>
    </source>
</evidence>
<dbReference type="AlphaFoldDB" id="A0A378L080"/>
<protein>
    <submittedName>
        <fullName evidence="12">Ubiquinol-cytochrome c reductase cytochrome c1 subunit</fullName>
        <ecNumber evidence="12">1.10.2.2</ecNumber>
    </submittedName>
</protein>
<feature type="signal peptide" evidence="10">
    <location>
        <begin position="1"/>
        <end position="23"/>
    </location>
</feature>
<dbReference type="InterPro" id="IPR036909">
    <property type="entry name" value="Cyt_c-like_dom_sf"/>
</dbReference>
<keyword evidence="7 9" id="KW-0472">Membrane</keyword>
<dbReference type="OrthoDB" id="9798864at2"/>
<feature type="binding site" description="covalent" evidence="8">
    <location>
        <position position="52"/>
    </location>
    <ligand>
        <name>heme c</name>
        <dbReference type="ChEBI" id="CHEBI:61717"/>
    </ligand>
</feature>
<dbReference type="STRING" id="45072.Lqua_0611"/>
<keyword evidence="3 9" id="KW-0812">Transmembrane</keyword>
<feature type="chain" id="PRO_5016921128" evidence="10">
    <location>
        <begin position="24"/>
        <end position="247"/>
    </location>
</feature>
<keyword evidence="6 8" id="KW-0408">Iron</keyword>
<dbReference type="SUPFAM" id="SSF46626">
    <property type="entry name" value="Cytochrome c"/>
    <property type="match status" value="1"/>
</dbReference>
<dbReference type="Proteomes" id="UP000254230">
    <property type="component" value="Unassembled WGS sequence"/>
</dbReference>
<evidence type="ECO:0000313" key="13">
    <source>
        <dbReference type="Proteomes" id="UP000054639"/>
    </source>
</evidence>
<dbReference type="EMBL" id="UGOW01000001">
    <property type="protein sequence ID" value="STY19197.1"/>
    <property type="molecule type" value="Genomic_DNA"/>
</dbReference>
<keyword evidence="2 8" id="KW-0349">Heme</keyword>
<feature type="transmembrane region" description="Helical" evidence="9">
    <location>
        <begin position="220"/>
        <end position="238"/>
    </location>
</feature>
<comment type="subcellular location">
    <subcellularLocation>
        <location evidence="1">Membrane</location>
    </subcellularLocation>
</comment>
<accession>A0A378L080</accession>
<evidence type="ECO:0000256" key="6">
    <source>
        <dbReference type="ARBA" id="ARBA00023004"/>
    </source>
</evidence>
<keyword evidence="12" id="KW-0560">Oxidoreductase</keyword>
<evidence type="ECO:0000256" key="10">
    <source>
        <dbReference type="SAM" id="SignalP"/>
    </source>
</evidence>
<evidence type="ECO:0000256" key="7">
    <source>
        <dbReference type="ARBA" id="ARBA00023136"/>
    </source>
</evidence>
<reference evidence="12 14" key="2">
    <citation type="submission" date="2018-06" db="EMBL/GenBank/DDBJ databases">
        <authorList>
            <consortium name="Pathogen Informatics"/>
            <person name="Doyle S."/>
        </authorList>
    </citation>
    <scope>NUCLEOTIDE SEQUENCE [LARGE SCALE GENOMIC DNA]</scope>
    <source>
        <strain evidence="12 14">NCTC12376</strain>
    </source>
</reference>
<dbReference type="PANTHER" id="PTHR10266:SF3">
    <property type="entry name" value="CYTOCHROME C1, HEME PROTEIN, MITOCHONDRIAL"/>
    <property type="match status" value="1"/>
</dbReference>
<dbReference type="GO" id="GO:0016020">
    <property type="term" value="C:membrane"/>
    <property type="evidence" value="ECO:0007669"/>
    <property type="project" value="UniProtKB-SubCell"/>
</dbReference>
<evidence type="ECO:0000256" key="2">
    <source>
        <dbReference type="ARBA" id="ARBA00022617"/>
    </source>
</evidence>
<evidence type="ECO:0000256" key="1">
    <source>
        <dbReference type="ARBA" id="ARBA00004370"/>
    </source>
</evidence>
<dbReference type="EMBL" id="LNYR01000006">
    <property type="protein sequence ID" value="KTD52778.1"/>
    <property type="molecule type" value="Genomic_DNA"/>
</dbReference>
<sequence>MIKHISLVIVFILLFNMAPMAKAEDRPMQSVTIDLKDRESLQRGAKLFMNYCSGCHSLKYMRYNRMATELGLTTFDGALDEDLLKNNLIFTEATIYDPIRIAMPPEDAKQWFGMVPPDLSLSARDRGPEWIYTYLKSFYYDDSRPFRTNNLLIPDVAMPNILEPLIGTVILKKNSASHSSDLILLEPGEMYQAEFDSAVKDLVTFLVYVGEPAKMVRYKIGVFVILFLCVLFIFAYRLKKIYWKRIK</sequence>
<evidence type="ECO:0000313" key="11">
    <source>
        <dbReference type="EMBL" id="KTD52778.1"/>
    </source>
</evidence>
<keyword evidence="4 8" id="KW-0479">Metal-binding</keyword>
<dbReference type="PRINTS" id="PR00603">
    <property type="entry name" value="CYTOCHROMEC1"/>
</dbReference>
<dbReference type="PANTHER" id="PTHR10266">
    <property type="entry name" value="CYTOCHROME C1"/>
    <property type="match status" value="1"/>
</dbReference>
<keyword evidence="5 9" id="KW-1133">Transmembrane helix</keyword>
<dbReference type="GO" id="GO:0016491">
    <property type="term" value="F:oxidoreductase activity"/>
    <property type="evidence" value="ECO:0007669"/>
    <property type="project" value="UniProtKB-KW"/>
</dbReference>
<dbReference type="Proteomes" id="UP000054639">
    <property type="component" value="Unassembled WGS sequence"/>
</dbReference>
<dbReference type="InterPro" id="IPR002326">
    <property type="entry name" value="Cyt_c1"/>
</dbReference>
<dbReference type="GO" id="GO:0046872">
    <property type="term" value="F:metal ion binding"/>
    <property type="evidence" value="ECO:0007669"/>
    <property type="project" value="UniProtKB-KW"/>
</dbReference>
<feature type="binding site" description="covalent" evidence="8">
    <location>
        <position position="55"/>
    </location>
    <ligand>
        <name>heme c</name>
        <dbReference type="ChEBI" id="CHEBI:61717"/>
    </ligand>
</feature>
<keyword evidence="10" id="KW-0732">Signal</keyword>
<dbReference type="EC" id="1.10.2.2" evidence="12"/>
<organism evidence="12 14">
    <name type="scientific">Legionella quateirensis</name>
    <dbReference type="NCBI Taxonomy" id="45072"/>
    <lineage>
        <taxon>Bacteria</taxon>
        <taxon>Pseudomonadati</taxon>
        <taxon>Pseudomonadota</taxon>
        <taxon>Gammaproteobacteria</taxon>
        <taxon>Legionellales</taxon>
        <taxon>Legionellaceae</taxon>
        <taxon>Legionella</taxon>
    </lineage>
</organism>
<comment type="cofactor">
    <cofactor evidence="8">
        <name>heme c</name>
        <dbReference type="ChEBI" id="CHEBI:61717"/>
    </cofactor>
    <text evidence="8">Binds 1 heme c group covalently per subunit.</text>
</comment>
<evidence type="ECO:0000256" key="9">
    <source>
        <dbReference type="SAM" id="Phobius"/>
    </source>
</evidence>
<gene>
    <name evidence="12" type="primary">petC</name>
    <name evidence="11" type="ORF">Lqua_0611</name>
    <name evidence="12" type="ORF">NCTC12376_03028</name>
</gene>
<dbReference type="Gene3D" id="1.10.760.10">
    <property type="entry name" value="Cytochrome c-like domain"/>
    <property type="match status" value="1"/>
</dbReference>
<evidence type="ECO:0000256" key="4">
    <source>
        <dbReference type="ARBA" id="ARBA00022723"/>
    </source>
</evidence>
<evidence type="ECO:0000313" key="14">
    <source>
        <dbReference type="Proteomes" id="UP000254230"/>
    </source>
</evidence>
<evidence type="ECO:0000256" key="5">
    <source>
        <dbReference type="ARBA" id="ARBA00022989"/>
    </source>
</evidence>